<dbReference type="EMBL" id="JAYGII010000010">
    <property type="protein sequence ID" value="MEA5445440.1"/>
    <property type="molecule type" value="Genomic_DNA"/>
</dbReference>
<dbReference type="PROSITE" id="PS51782">
    <property type="entry name" value="LYSM"/>
    <property type="match status" value="3"/>
</dbReference>
<dbReference type="InterPro" id="IPR023346">
    <property type="entry name" value="Lysozyme-like_dom_sf"/>
</dbReference>
<dbReference type="Gene3D" id="3.10.350.10">
    <property type="entry name" value="LysM domain"/>
    <property type="match status" value="3"/>
</dbReference>
<feature type="chain" id="PRO_5042848782" evidence="3">
    <location>
        <begin position="22"/>
        <end position="708"/>
    </location>
</feature>
<dbReference type="SUPFAM" id="SSF53955">
    <property type="entry name" value="Lysozyme-like"/>
    <property type="match status" value="1"/>
</dbReference>
<dbReference type="InterPro" id="IPR008258">
    <property type="entry name" value="Transglycosylase_SLT_dom_1"/>
</dbReference>
<protein>
    <submittedName>
        <fullName evidence="5">LysM peptidoglycan-binding domain-containing protein</fullName>
    </submittedName>
</protein>
<dbReference type="InterPro" id="IPR018392">
    <property type="entry name" value="LysM"/>
</dbReference>
<evidence type="ECO:0000259" key="4">
    <source>
        <dbReference type="PROSITE" id="PS51782"/>
    </source>
</evidence>
<sequence>MKAPTPLVLLLLALLAVSAKADIREDFERPAAFEPDIAFWTRIYTEVGTNGGLLHDRRYLGVVYEVVRFPEGAERPERRQHLDQRREVVRNRLLELARDPGIEADWAEEMRQLWGDGAGPAEFRAAADRIRFQLGQANRFRAGLERSGRWEAHIRQQMREHGVPEGMVALPHVESSFTPYARSRAGAAGMWQFTRGTGQRFMQVDHVVDERLDPWLSSRAAAQLLSHNYQVTGSWALALTAYNHGAAGVRRAVSITGSDDIARIAREYEGRRFGFASRNFYPAFLAALDIHAEPEHYFPALEPEPPVVSNGLEMPAYVPVRALADALDVAPDELRRLNPALLRPVWDGQKYVPRGYPLRLPASVDSLNPQDLLSRLDEDQLFARQAPDRYHVLRRGETLSHVADRYGVSLSQLVAINDLRNPHRVRAGQRLTLPGNDAAPVRERVPADGRYQVRPGDNLSLIAARFNTTVTRLSEINDLGNGDRIFPGQELKVATVTRSPEAAADDDGPTGEVAEAPEKAADDESPSALPTPVAAVEDGPEAMEPLADEARRDGGHLPEEQPELAADPSDYAVGVDGTIELRWGETLGHHADWLNIRTQSLRELNGLRFGDSVVAGQRLRLDFSSVEPADYESRRLAFHQAVQSRFFSQHRINGESHHEVREGDSLWNISRRHGGLPEWLLQQYNPDQNLRRIRPGDEIRVPLVERLD</sequence>
<feature type="domain" description="LysM" evidence="4">
    <location>
        <begin position="449"/>
        <end position="493"/>
    </location>
</feature>
<name>A0AAP6ML77_9GAMM</name>
<dbReference type="CDD" id="cd16894">
    <property type="entry name" value="MltD-like"/>
    <property type="match status" value="1"/>
</dbReference>
<dbReference type="Pfam" id="PF01476">
    <property type="entry name" value="LysM"/>
    <property type="match status" value="3"/>
</dbReference>
<dbReference type="InterPro" id="IPR000189">
    <property type="entry name" value="Transglyc_AS"/>
</dbReference>
<feature type="domain" description="LysM" evidence="4">
    <location>
        <begin position="389"/>
        <end position="433"/>
    </location>
</feature>
<proteinExistence type="inferred from homology"/>
<dbReference type="GO" id="GO:0000270">
    <property type="term" value="P:peptidoglycan metabolic process"/>
    <property type="evidence" value="ECO:0007669"/>
    <property type="project" value="InterPro"/>
</dbReference>
<dbReference type="InterPro" id="IPR036779">
    <property type="entry name" value="LysM_dom_sf"/>
</dbReference>
<keyword evidence="3" id="KW-0732">Signal</keyword>
<keyword evidence="6" id="KW-1185">Reference proteome</keyword>
<dbReference type="SMART" id="SM00257">
    <property type="entry name" value="LysM"/>
    <property type="match status" value="4"/>
</dbReference>
<evidence type="ECO:0000256" key="3">
    <source>
        <dbReference type="SAM" id="SignalP"/>
    </source>
</evidence>
<feature type="signal peptide" evidence="3">
    <location>
        <begin position="1"/>
        <end position="21"/>
    </location>
</feature>
<accession>A0AAP6ML77</accession>
<comment type="caution">
    <text evidence="5">The sequence shown here is derived from an EMBL/GenBank/DDBJ whole genome shotgun (WGS) entry which is preliminary data.</text>
</comment>
<evidence type="ECO:0000313" key="5">
    <source>
        <dbReference type="EMBL" id="MEA5445440.1"/>
    </source>
</evidence>
<dbReference type="GO" id="GO:0008933">
    <property type="term" value="F:peptidoglycan lytic transglycosylase activity"/>
    <property type="evidence" value="ECO:0007669"/>
    <property type="project" value="InterPro"/>
</dbReference>
<dbReference type="Pfam" id="PF01464">
    <property type="entry name" value="SLT"/>
    <property type="match status" value="1"/>
</dbReference>
<dbReference type="Proteomes" id="UP001302316">
    <property type="component" value="Unassembled WGS sequence"/>
</dbReference>
<reference evidence="5 6" key="1">
    <citation type="submission" date="2023-12" db="EMBL/GenBank/DDBJ databases">
        <title>Whole-genome sequencing of halo(alkali)philic microorganisms from hypersaline lakes.</title>
        <authorList>
            <person name="Sorokin D.Y."/>
            <person name="Merkel A.Y."/>
            <person name="Messina E."/>
            <person name="Yakimov M."/>
        </authorList>
    </citation>
    <scope>NUCLEOTIDE SEQUENCE [LARGE SCALE GENOMIC DNA]</scope>
    <source>
        <strain evidence="5 6">AB-CW1</strain>
    </source>
</reference>
<evidence type="ECO:0000256" key="1">
    <source>
        <dbReference type="ARBA" id="ARBA00007734"/>
    </source>
</evidence>
<evidence type="ECO:0000313" key="6">
    <source>
        <dbReference type="Proteomes" id="UP001302316"/>
    </source>
</evidence>
<dbReference type="PROSITE" id="PS00922">
    <property type="entry name" value="TRANSGLYCOSYLASE"/>
    <property type="match status" value="1"/>
</dbReference>
<dbReference type="Gene3D" id="1.10.530.10">
    <property type="match status" value="1"/>
</dbReference>
<feature type="domain" description="LysM" evidence="4">
    <location>
        <begin position="656"/>
        <end position="701"/>
    </location>
</feature>
<dbReference type="RefSeq" id="WP_346051069.1">
    <property type="nucleotide sequence ID" value="NZ_JAYGII010000010.1"/>
</dbReference>
<dbReference type="CDD" id="cd00118">
    <property type="entry name" value="LysM"/>
    <property type="match status" value="3"/>
</dbReference>
<evidence type="ECO:0000256" key="2">
    <source>
        <dbReference type="SAM" id="MobiDB-lite"/>
    </source>
</evidence>
<dbReference type="PANTHER" id="PTHR33734">
    <property type="entry name" value="LYSM DOMAIN-CONTAINING GPI-ANCHORED PROTEIN 2"/>
    <property type="match status" value="1"/>
</dbReference>
<feature type="region of interest" description="Disordered" evidence="2">
    <location>
        <begin position="496"/>
        <end position="538"/>
    </location>
</feature>
<dbReference type="AlphaFoldDB" id="A0AAP6ML77"/>
<comment type="similarity">
    <text evidence="1">Belongs to the transglycosylase Slt family.</text>
</comment>
<dbReference type="GO" id="GO:0016020">
    <property type="term" value="C:membrane"/>
    <property type="evidence" value="ECO:0007669"/>
    <property type="project" value="InterPro"/>
</dbReference>
<dbReference type="PANTHER" id="PTHR33734:SF22">
    <property type="entry name" value="MEMBRANE-BOUND LYTIC MUREIN TRANSGLYCOSYLASE D"/>
    <property type="match status" value="1"/>
</dbReference>
<organism evidence="5 6">
    <name type="scientific">Natronospira elongata</name>
    <dbReference type="NCBI Taxonomy" id="3110268"/>
    <lineage>
        <taxon>Bacteria</taxon>
        <taxon>Pseudomonadati</taxon>
        <taxon>Pseudomonadota</taxon>
        <taxon>Gammaproteobacteria</taxon>
        <taxon>Natronospirales</taxon>
        <taxon>Natronospiraceae</taxon>
        <taxon>Natronospira</taxon>
    </lineage>
</organism>
<gene>
    <name evidence="5" type="ORF">VCB98_06370</name>
</gene>
<dbReference type="SUPFAM" id="SSF54106">
    <property type="entry name" value="LysM domain"/>
    <property type="match status" value="3"/>
</dbReference>